<dbReference type="EMBL" id="ANFM02000011">
    <property type="protein sequence ID" value="EOD80703.1"/>
    <property type="molecule type" value="Genomic_DNA"/>
</dbReference>
<name>R1GX02_9GAMM</name>
<reference evidence="2 3" key="1">
    <citation type="journal article" date="2014" name="PLoS ONE">
        <title>Grimontia indica AK16(T), sp. nov., Isolated from a Seawater Sample Reports the Presence of Pathogenic Genes Similar to Vibrio Genus.</title>
        <authorList>
            <person name="Singh A."/>
            <person name="Vaidya B."/>
            <person name="Khatri I."/>
            <person name="Srinivas T.N."/>
            <person name="Subramanian S."/>
            <person name="Korpole S."/>
            <person name="Pinnaka A.K."/>
        </authorList>
    </citation>
    <scope>NUCLEOTIDE SEQUENCE [LARGE SCALE GENOMIC DNA]</scope>
    <source>
        <strain evidence="2 3">AK16</strain>
    </source>
</reference>
<keyword evidence="3" id="KW-1185">Reference proteome</keyword>
<evidence type="ECO:0000313" key="2">
    <source>
        <dbReference type="EMBL" id="EOD80703.1"/>
    </source>
</evidence>
<feature type="region of interest" description="Disordered" evidence="1">
    <location>
        <begin position="52"/>
        <end position="78"/>
    </location>
</feature>
<protein>
    <submittedName>
        <fullName evidence="2">Uncharacterized protein</fullName>
    </submittedName>
</protein>
<evidence type="ECO:0000313" key="3">
    <source>
        <dbReference type="Proteomes" id="UP000011223"/>
    </source>
</evidence>
<dbReference type="AlphaFoldDB" id="R1GX02"/>
<accession>R1GX02</accession>
<evidence type="ECO:0000256" key="1">
    <source>
        <dbReference type="SAM" id="MobiDB-lite"/>
    </source>
</evidence>
<sequence length="78" mass="8963">MLITVFIALVTTPRLSIAMPANDQMIINSLKEKGIITKDMSEEEVQHQLRKYLGQFPKEPNQPKPPHHKKTQPKDKTN</sequence>
<organism evidence="2 3">
    <name type="scientific">Grimontia indica</name>
    <dbReference type="NCBI Taxonomy" id="1056512"/>
    <lineage>
        <taxon>Bacteria</taxon>
        <taxon>Pseudomonadati</taxon>
        <taxon>Pseudomonadota</taxon>
        <taxon>Gammaproteobacteria</taxon>
        <taxon>Vibrionales</taxon>
        <taxon>Vibrionaceae</taxon>
        <taxon>Grimontia</taxon>
    </lineage>
</organism>
<gene>
    <name evidence="2" type="ORF">D515_00328</name>
</gene>
<dbReference type="Proteomes" id="UP000011223">
    <property type="component" value="Unassembled WGS sequence"/>
</dbReference>
<comment type="caution">
    <text evidence="2">The sequence shown here is derived from an EMBL/GenBank/DDBJ whole genome shotgun (WGS) entry which is preliminary data.</text>
</comment>
<proteinExistence type="predicted"/>